<protein>
    <submittedName>
        <fullName evidence="1">Uncharacterized protein</fullName>
    </submittedName>
</protein>
<accession>A0ABW2TTJ0</accession>
<evidence type="ECO:0000313" key="2">
    <source>
        <dbReference type="Proteomes" id="UP001596512"/>
    </source>
</evidence>
<sequence>MHDAGASWAVYDDVRTVVVPHAGGARFDLVVFDPERGCREEPLVVPVEPLGFMGRAVRMGTRSAVVRHLTEVAEVGWEPHPEYAAFTVVEALERFAAEHVFAVAVVGSPGFADVGTWAPRHAADVPGYREPVVVVGPRGPEASVATGADPAIATRRPDVRIYLRHAGDAVGVSRAGVPDSGGGPGRVRGAR</sequence>
<dbReference type="Proteomes" id="UP001596512">
    <property type="component" value="Unassembled WGS sequence"/>
</dbReference>
<reference evidence="2" key="1">
    <citation type="journal article" date="2019" name="Int. J. Syst. Evol. Microbiol.">
        <title>The Global Catalogue of Microorganisms (GCM) 10K type strain sequencing project: providing services to taxonomists for standard genome sequencing and annotation.</title>
        <authorList>
            <consortium name="The Broad Institute Genomics Platform"/>
            <consortium name="The Broad Institute Genome Sequencing Center for Infectious Disease"/>
            <person name="Wu L."/>
            <person name="Ma J."/>
        </authorList>
    </citation>
    <scope>NUCLEOTIDE SEQUENCE [LARGE SCALE GENOMIC DNA]</scope>
    <source>
        <strain evidence="2">JCM 17695</strain>
    </source>
</reference>
<evidence type="ECO:0000313" key="1">
    <source>
        <dbReference type="EMBL" id="MFC7617137.1"/>
    </source>
</evidence>
<keyword evidence="2" id="KW-1185">Reference proteome</keyword>
<dbReference type="EMBL" id="JBHTEY010000004">
    <property type="protein sequence ID" value="MFC7617137.1"/>
    <property type="molecule type" value="Genomic_DNA"/>
</dbReference>
<gene>
    <name evidence="1" type="ORF">ACFQV2_30665</name>
</gene>
<comment type="caution">
    <text evidence="1">The sequence shown here is derived from an EMBL/GenBank/DDBJ whole genome shotgun (WGS) entry which is preliminary data.</text>
</comment>
<proteinExistence type="predicted"/>
<organism evidence="1 2">
    <name type="scientific">Actinokineospora soli</name>
    <dbReference type="NCBI Taxonomy" id="1048753"/>
    <lineage>
        <taxon>Bacteria</taxon>
        <taxon>Bacillati</taxon>
        <taxon>Actinomycetota</taxon>
        <taxon>Actinomycetes</taxon>
        <taxon>Pseudonocardiales</taxon>
        <taxon>Pseudonocardiaceae</taxon>
        <taxon>Actinokineospora</taxon>
    </lineage>
</organism>
<name>A0ABW2TTJ0_9PSEU</name>